<evidence type="ECO:0000256" key="4">
    <source>
        <dbReference type="ARBA" id="ARBA00022692"/>
    </source>
</evidence>
<comment type="similarity">
    <text evidence="7">Belongs to the binding-protein-dependent transport system permease family.</text>
</comment>
<keyword evidence="3" id="KW-1003">Cell membrane</keyword>
<feature type="transmembrane region" description="Helical" evidence="7">
    <location>
        <begin position="73"/>
        <end position="94"/>
    </location>
</feature>
<dbReference type="Pfam" id="PF00528">
    <property type="entry name" value="BPD_transp_1"/>
    <property type="match status" value="1"/>
</dbReference>
<dbReference type="InterPro" id="IPR000515">
    <property type="entry name" value="MetI-like"/>
</dbReference>
<dbReference type="Gene3D" id="1.10.3720.10">
    <property type="entry name" value="MetI-like"/>
    <property type="match status" value="1"/>
</dbReference>
<dbReference type="SUPFAM" id="SSF161098">
    <property type="entry name" value="MetI-like"/>
    <property type="match status" value="1"/>
</dbReference>
<evidence type="ECO:0000256" key="1">
    <source>
        <dbReference type="ARBA" id="ARBA00004651"/>
    </source>
</evidence>
<feature type="domain" description="ABC transmembrane type-1" evidence="8">
    <location>
        <begin position="69"/>
        <end position="264"/>
    </location>
</feature>
<feature type="transmembrane region" description="Helical" evidence="7">
    <location>
        <begin position="106"/>
        <end position="126"/>
    </location>
</feature>
<gene>
    <name evidence="9" type="ORF">EDC14_102426</name>
</gene>
<dbReference type="RefSeq" id="WP_132015627.1">
    <property type="nucleotide sequence ID" value="NZ_SLUN01000024.1"/>
</dbReference>
<name>A0A4R1RAD6_HYDET</name>
<feature type="transmembrane region" description="Helical" evidence="7">
    <location>
        <begin position="9"/>
        <end position="30"/>
    </location>
</feature>
<feature type="transmembrane region" description="Helical" evidence="7">
    <location>
        <begin position="138"/>
        <end position="160"/>
    </location>
</feature>
<sequence>MIRKLCRFLIYFFLIGILVFMLFPILYAFFGSFKSVEEFLQGGAQIIPRVWRYQNYIEAFSKVNFGIYTFNSVVFSLASVVGILITTTMTGYILARKVFVGKKLMLSSFGAALFLTGATTLFPVVIICKHLGLLNSLWGMIIVQIAWSQPMYSILAMGYCSGISKSLDESAMLDGCSSFQIYWRVIMPIMKPINATIALLSFREAWNAFMLPLAFTLTKPNLRTLAVGIVNLKDGGGEGVSSWNLMIAGTMISILPMIIVYLTMNRYFLSGLSEGAVKG</sequence>
<keyword evidence="2 7" id="KW-0813">Transport</keyword>
<dbReference type="Proteomes" id="UP000295008">
    <property type="component" value="Unassembled WGS sequence"/>
</dbReference>
<dbReference type="CDD" id="cd06261">
    <property type="entry name" value="TM_PBP2"/>
    <property type="match status" value="1"/>
</dbReference>
<evidence type="ECO:0000313" key="9">
    <source>
        <dbReference type="EMBL" id="TCL62560.1"/>
    </source>
</evidence>
<feature type="transmembrane region" description="Helical" evidence="7">
    <location>
        <begin position="243"/>
        <end position="264"/>
    </location>
</feature>
<dbReference type="PANTHER" id="PTHR43744:SF12">
    <property type="entry name" value="ABC TRANSPORTER PERMEASE PROTEIN MG189-RELATED"/>
    <property type="match status" value="1"/>
</dbReference>
<evidence type="ECO:0000313" key="10">
    <source>
        <dbReference type="Proteomes" id="UP000295008"/>
    </source>
</evidence>
<reference evidence="9 10" key="1">
    <citation type="submission" date="2019-03" db="EMBL/GenBank/DDBJ databases">
        <title>Genomic Encyclopedia of Type Strains, Phase IV (KMG-IV): sequencing the most valuable type-strain genomes for metagenomic binning, comparative biology and taxonomic classification.</title>
        <authorList>
            <person name="Goeker M."/>
        </authorList>
    </citation>
    <scope>NUCLEOTIDE SEQUENCE [LARGE SCALE GENOMIC DNA]</scope>
    <source>
        <strain evidence="9 10">LX-B</strain>
    </source>
</reference>
<evidence type="ECO:0000256" key="6">
    <source>
        <dbReference type="ARBA" id="ARBA00023136"/>
    </source>
</evidence>
<dbReference type="GO" id="GO:0005886">
    <property type="term" value="C:plasma membrane"/>
    <property type="evidence" value="ECO:0007669"/>
    <property type="project" value="UniProtKB-SubCell"/>
</dbReference>
<keyword evidence="9" id="KW-0762">Sugar transport</keyword>
<evidence type="ECO:0000256" key="2">
    <source>
        <dbReference type="ARBA" id="ARBA00022448"/>
    </source>
</evidence>
<keyword evidence="10" id="KW-1185">Reference proteome</keyword>
<keyword evidence="4 7" id="KW-0812">Transmembrane</keyword>
<accession>A0A4R1RAD6</accession>
<dbReference type="EMBL" id="SLUN01000024">
    <property type="protein sequence ID" value="TCL62560.1"/>
    <property type="molecule type" value="Genomic_DNA"/>
</dbReference>
<dbReference type="GO" id="GO:0055085">
    <property type="term" value="P:transmembrane transport"/>
    <property type="evidence" value="ECO:0007669"/>
    <property type="project" value="InterPro"/>
</dbReference>
<evidence type="ECO:0000256" key="7">
    <source>
        <dbReference type="RuleBase" id="RU363032"/>
    </source>
</evidence>
<dbReference type="PROSITE" id="PS50928">
    <property type="entry name" value="ABC_TM1"/>
    <property type="match status" value="1"/>
</dbReference>
<dbReference type="AlphaFoldDB" id="A0A4R1RAD6"/>
<evidence type="ECO:0000259" key="8">
    <source>
        <dbReference type="PROSITE" id="PS50928"/>
    </source>
</evidence>
<dbReference type="OrthoDB" id="9793448at2"/>
<evidence type="ECO:0000256" key="5">
    <source>
        <dbReference type="ARBA" id="ARBA00022989"/>
    </source>
</evidence>
<evidence type="ECO:0000256" key="3">
    <source>
        <dbReference type="ARBA" id="ARBA00022475"/>
    </source>
</evidence>
<keyword evidence="6 7" id="KW-0472">Membrane</keyword>
<comment type="caution">
    <text evidence="9">The sequence shown here is derived from an EMBL/GenBank/DDBJ whole genome shotgun (WGS) entry which is preliminary data.</text>
</comment>
<dbReference type="PANTHER" id="PTHR43744">
    <property type="entry name" value="ABC TRANSPORTER PERMEASE PROTEIN MG189-RELATED-RELATED"/>
    <property type="match status" value="1"/>
</dbReference>
<proteinExistence type="inferred from homology"/>
<comment type="subcellular location">
    <subcellularLocation>
        <location evidence="1 7">Cell membrane</location>
        <topology evidence="1 7">Multi-pass membrane protein</topology>
    </subcellularLocation>
</comment>
<protein>
    <submittedName>
        <fullName evidence="9">Multiple sugar transport system permease protein</fullName>
    </submittedName>
</protein>
<organism evidence="9 10">
    <name type="scientific">Hydrogenispora ethanolica</name>
    <dbReference type="NCBI Taxonomy" id="1082276"/>
    <lineage>
        <taxon>Bacteria</taxon>
        <taxon>Bacillati</taxon>
        <taxon>Bacillota</taxon>
        <taxon>Hydrogenispora</taxon>
    </lineage>
</organism>
<keyword evidence="5 7" id="KW-1133">Transmembrane helix</keyword>
<dbReference type="InterPro" id="IPR035906">
    <property type="entry name" value="MetI-like_sf"/>
</dbReference>